<reference evidence="2" key="2">
    <citation type="submission" date="2020-10" db="UniProtKB">
        <authorList>
            <consortium name="WormBaseParasite"/>
        </authorList>
    </citation>
    <scope>IDENTIFICATION</scope>
</reference>
<accession>A0A7E4W3W6</accession>
<dbReference type="WBParaSite" id="Pan_g6695.t1">
    <property type="protein sequence ID" value="Pan_g6695.t1"/>
    <property type="gene ID" value="Pan_g6695"/>
</dbReference>
<sequence>MSTGRTKKPKVHTPYIQAAFQMTFELGKPSQAAPITKTPDYLNFCIVKNNNLGSYGKSTDRMSIERTVYLVICVSD</sequence>
<evidence type="ECO:0000313" key="2">
    <source>
        <dbReference type="WBParaSite" id="Pan_g6695.t1"/>
    </source>
</evidence>
<name>A0A7E4W3W6_PANRE</name>
<keyword evidence="1" id="KW-1185">Reference proteome</keyword>
<organism evidence="1 2">
    <name type="scientific">Panagrellus redivivus</name>
    <name type="common">Microworm</name>
    <dbReference type="NCBI Taxonomy" id="6233"/>
    <lineage>
        <taxon>Eukaryota</taxon>
        <taxon>Metazoa</taxon>
        <taxon>Ecdysozoa</taxon>
        <taxon>Nematoda</taxon>
        <taxon>Chromadorea</taxon>
        <taxon>Rhabditida</taxon>
        <taxon>Tylenchina</taxon>
        <taxon>Panagrolaimomorpha</taxon>
        <taxon>Panagrolaimoidea</taxon>
        <taxon>Panagrolaimidae</taxon>
        <taxon>Panagrellus</taxon>
    </lineage>
</organism>
<proteinExistence type="predicted"/>
<reference evidence="1" key="1">
    <citation type="journal article" date="2013" name="Genetics">
        <title>The draft genome and transcriptome of Panagrellus redivivus are shaped by the harsh demands of a free-living lifestyle.</title>
        <authorList>
            <person name="Srinivasan J."/>
            <person name="Dillman A.R."/>
            <person name="Macchietto M.G."/>
            <person name="Heikkinen L."/>
            <person name="Lakso M."/>
            <person name="Fracchia K.M."/>
            <person name="Antoshechkin I."/>
            <person name="Mortazavi A."/>
            <person name="Wong G."/>
            <person name="Sternberg P.W."/>
        </authorList>
    </citation>
    <scope>NUCLEOTIDE SEQUENCE [LARGE SCALE GENOMIC DNA]</scope>
    <source>
        <strain evidence="1">MT8872</strain>
    </source>
</reference>
<protein>
    <submittedName>
        <fullName evidence="2">Ovule protein</fullName>
    </submittedName>
</protein>
<evidence type="ECO:0000313" key="1">
    <source>
        <dbReference type="Proteomes" id="UP000492821"/>
    </source>
</evidence>
<dbReference type="AlphaFoldDB" id="A0A7E4W3W6"/>
<dbReference type="Proteomes" id="UP000492821">
    <property type="component" value="Unassembled WGS sequence"/>
</dbReference>